<dbReference type="InterPro" id="IPR009061">
    <property type="entry name" value="DNA-bd_dom_put_sf"/>
</dbReference>
<protein>
    <submittedName>
        <fullName evidence="6">Transcriptional regulator, MerR family</fullName>
    </submittedName>
</protein>
<dbReference type="GO" id="GO:0003677">
    <property type="term" value="F:DNA binding"/>
    <property type="evidence" value="ECO:0007669"/>
    <property type="project" value="UniProtKB-KW"/>
</dbReference>
<dbReference type="HOGENOM" id="CLU_065103_0_0_9"/>
<dbReference type="STRING" id="525254.HMPREF0072_1209"/>
<gene>
    <name evidence="6" type="ORF">HMPREF0072_1209</name>
</gene>
<dbReference type="Proteomes" id="UP000005984">
    <property type="component" value="Unassembled WGS sequence"/>
</dbReference>
<reference evidence="6 7" key="1">
    <citation type="submission" date="2008-10" db="EMBL/GenBank/DDBJ databases">
        <authorList>
            <person name="Qin X."/>
            <person name="Bachman B."/>
            <person name="Battles P."/>
            <person name="Bell A."/>
            <person name="Bess C."/>
            <person name="Bickham C."/>
            <person name="Chaboub L."/>
            <person name="Chen D."/>
            <person name="Coyle M."/>
            <person name="Deiros D.R."/>
            <person name="Dinh H."/>
            <person name="Forbes L."/>
            <person name="Fowler G."/>
            <person name="Francisco L."/>
            <person name="Fu Q."/>
            <person name="Gubbala S."/>
            <person name="Hale W."/>
            <person name="Han Y."/>
            <person name="Hemphill L."/>
            <person name="Highlander S.K."/>
            <person name="Hirani K."/>
            <person name="Hogues M."/>
            <person name="Jackson L."/>
            <person name="Jakkamsetti A."/>
            <person name="Javaid M."/>
            <person name="Jiang H."/>
            <person name="Korchina V."/>
            <person name="Kovar C."/>
            <person name="Lara F."/>
            <person name="Lee S."/>
            <person name="Mata R."/>
            <person name="Mathew T."/>
            <person name="Moen C."/>
            <person name="Morales K."/>
            <person name="Munidasa M."/>
            <person name="Nazareth L."/>
            <person name="Ngo R."/>
            <person name="Nguyen L."/>
            <person name="Okwuonu G."/>
            <person name="Ongeri F."/>
            <person name="Patil S."/>
            <person name="Petrosino J."/>
            <person name="Pham C."/>
            <person name="Pham P."/>
            <person name="Pu L.-L."/>
            <person name="Puazo M."/>
            <person name="Raj R."/>
            <person name="Reid J."/>
            <person name="Rouhana J."/>
            <person name="Saada N."/>
            <person name="Shang Y."/>
            <person name="Simmons D."/>
            <person name="Thornton R."/>
            <person name="Warren J."/>
            <person name="Weissenberger G."/>
            <person name="Zhang J."/>
            <person name="Zhang L."/>
            <person name="Zhou C."/>
            <person name="Zhu D."/>
            <person name="Muzny D."/>
            <person name="Worley K."/>
            <person name="Gibbs R."/>
        </authorList>
    </citation>
    <scope>NUCLEOTIDE SEQUENCE [LARGE SCALE GENOMIC DNA]</scope>
    <source>
        <strain evidence="6 7">ATCC 51172</strain>
    </source>
</reference>
<dbReference type="eggNOG" id="COG0789">
    <property type="taxonomic scope" value="Bacteria"/>
</dbReference>
<keyword evidence="2" id="KW-0805">Transcription regulation</keyword>
<organism evidence="6 7">
    <name type="scientific">Anaerococcus lactolyticus ATCC 51172</name>
    <dbReference type="NCBI Taxonomy" id="525254"/>
    <lineage>
        <taxon>Bacteria</taxon>
        <taxon>Bacillati</taxon>
        <taxon>Bacillota</taxon>
        <taxon>Tissierellia</taxon>
        <taxon>Tissierellales</taxon>
        <taxon>Peptoniphilaceae</taxon>
        <taxon>Anaerococcus</taxon>
    </lineage>
</organism>
<accession>C2BFT9</accession>
<evidence type="ECO:0000259" key="5">
    <source>
        <dbReference type="PROSITE" id="PS50937"/>
    </source>
</evidence>
<sequence length="277" mass="33117">MANVGVFLLKMTIKISMIIEEVVMKYLSVSEFANMFNVSRQTLIYYDKIDLFKPCEVDPKTGYRKYTYNQFSQFSFIKFLRSLGFSIEKIKDLLSHDNLNTLKEELNFQADMILKEQERLSEIIQTIDRKLDFVDEKLKISKNIDYDFISSPPRIYYSLGYEENIYNSSLFFNYPTLVFYNYKKEIRSYDKVFGALVGFNYVKEEYEDFIKYLDKYQALRFFYEGPYADIPRVVEEAKKKFPDKNFSKDFICINILDPFLENMVDRYLTEIHIPICS</sequence>
<dbReference type="EMBL" id="ABYO01000211">
    <property type="protein sequence ID" value="EEI86199.1"/>
    <property type="molecule type" value="Genomic_DNA"/>
</dbReference>
<keyword evidence="4" id="KW-0804">Transcription</keyword>
<keyword evidence="3" id="KW-0238">DNA-binding</keyword>
<dbReference type="AlphaFoldDB" id="C2BFT9"/>
<dbReference type="SUPFAM" id="SSF46955">
    <property type="entry name" value="Putative DNA-binding domain"/>
    <property type="match status" value="1"/>
</dbReference>
<dbReference type="PANTHER" id="PTHR30204">
    <property type="entry name" value="REDOX-CYCLING DRUG-SENSING TRANSCRIPTIONAL ACTIVATOR SOXR"/>
    <property type="match status" value="1"/>
</dbReference>
<evidence type="ECO:0000256" key="2">
    <source>
        <dbReference type="ARBA" id="ARBA00023015"/>
    </source>
</evidence>
<dbReference type="InterPro" id="IPR047057">
    <property type="entry name" value="MerR_fam"/>
</dbReference>
<name>C2BFT9_9FIRM</name>
<evidence type="ECO:0000313" key="6">
    <source>
        <dbReference type="EMBL" id="EEI86199.1"/>
    </source>
</evidence>
<dbReference type="SMART" id="SM00422">
    <property type="entry name" value="HTH_MERR"/>
    <property type="match status" value="1"/>
</dbReference>
<evidence type="ECO:0000256" key="3">
    <source>
        <dbReference type="ARBA" id="ARBA00023125"/>
    </source>
</evidence>
<dbReference type="Pfam" id="PF13411">
    <property type="entry name" value="MerR_1"/>
    <property type="match status" value="1"/>
</dbReference>
<proteinExistence type="predicted"/>
<dbReference type="CDD" id="cd01107">
    <property type="entry name" value="HTH_BmrR"/>
    <property type="match status" value="1"/>
</dbReference>
<dbReference type="PANTHER" id="PTHR30204:SF69">
    <property type="entry name" value="MERR-FAMILY TRANSCRIPTIONAL REGULATOR"/>
    <property type="match status" value="1"/>
</dbReference>
<evidence type="ECO:0000313" key="7">
    <source>
        <dbReference type="Proteomes" id="UP000005984"/>
    </source>
</evidence>
<comment type="caution">
    <text evidence="6">The sequence shown here is derived from an EMBL/GenBank/DDBJ whole genome shotgun (WGS) entry which is preliminary data.</text>
</comment>
<keyword evidence="1" id="KW-0678">Repressor</keyword>
<dbReference type="Gene3D" id="1.10.1660.10">
    <property type="match status" value="1"/>
</dbReference>
<keyword evidence="7" id="KW-1185">Reference proteome</keyword>
<evidence type="ECO:0000256" key="1">
    <source>
        <dbReference type="ARBA" id="ARBA00022491"/>
    </source>
</evidence>
<dbReference type="PROSITE" id="PS50937">
    <property type="entry name" value="HTH_MERR_2"/>
    <property type="match status" value="1"/>
</dbReference>
<dbReference type="InterPro" id="IPR000551">
    <property type="entry name" value="MerR-type_HTH_dom"/>
</dbReference>
<dbReference type="GO" id="GO:0003700">
    <property type="term" value="F:DNA-binding transcription factor activity"/>
    <property type="evidence" value="ECO:0007669"/>
    <property type="project" value="InterPro"/>
</dbReference>
<evidence type="ECO:0000256" key="4">
    <source>
        <dbReference type="ARBA" id="ARBA00023163"/>
    </source>
</evidence>
<feature type="domain" description="HTH merR-type" evidence="5">
    <location>
        <begin position="26"/>
        <end position="96"/>
    </location>
</feature>